<name>A0A1Q3BIG7_CEPFO</name>
<evidence type="ECO:0000256" key="1">
    <source>
        <dbReference type="SAM" id="Coils"/>
    </source>
</evidence>
<feature type="coiled-coil region" evidence="1">
    <location>
        <begin position="206"/>
        <end position="233"/>
    </location>
</feature>
<evidence type="ECO:0000313" key="2">
    <source>
        <dbReference type="EMBL" id="GAV67563.1"/>
    </source>
</evidence>
<keyword evidence="1" id="KW-0175">Coiled coil</keyword>
<proteinExistence type="predicted"/>
<accession>A0A1Q3BIG7</accession>
<protein>
    <submittedName>
        <fullName evidence="2">UBN2 domain-containing protein</fullName>
    </submittedName>
</protein>
<dbReference type="OrthoDB" id="1738629at2759"/>
<evidence type="ECO:0000313" key="3">
    <source>
        <dbReference type="Proteomes" id="UP000187406"/>
    </source>
</evidence>
<dbReference type="AlphaFoldDB" id="A0A1Q3BIG7"/>
<dbReference type="Proteomes" id="UP000187406">
    <property type="component" value="Unassembled WGS sequence"/>
</dbReference>
<dbReference type="InParanoid" id="A0A1Q3BIG7"/>
<reference evidence="3" key="1">
    <citation type="submission" date="2016-04" db="EMBL/GenBank/DDBJ databases">
        <title>Cephalotus genome sequencing.</title>
        <authorList>
            <person name="Fukushima K."/>
            <person name="Hasebe M."/>
            <person name="Fang X."/>
        </authorList>
    </citation>
    <scope>NUCLEOTIDE SEQUENCE [LARGE SCALE GENOMIC DNA]</scope>
    <source>
        <strain evidence="3">cv. St1</strain>
    </source>
</reference>
<organism evidence="2 3">
    <name type="scientific">Cephalotus follicularis</name>
    <name type="common">Albany pitcher plant</name>
    <dbReference type="NCBI Taxonomy" id="3775"/>
    <lineage>
        <taxon>Eukaryota</taxon>
        <taxon>Viridiplantae</taxon>
        <taxon>Streptophyta</taxon>
        <taxon>Embryophyta</taxon>
        <taxon>Tracheophyta</taxon>
        <taxon>Spermatophyta</taxon>
        <taxon>Magnoliopsida</taxon>
        <taxon>eudicotyledons</taxon>
        <taxon>Gunneridae</taxon>
        <taxon>Pentapetalae</taxon>
        <taxon>rosids</taxon>
        <taxon>fabids</taxon>
        <taxon>Oxalidales</taxon>
        <taxon>Cephalotaceae</taxon>
        <taxon>Cephalotus</taxon>
    </lineage>
</organism>
<dbReference type="EMBL" id="BDDD01000565">
    <property type="protein sequence ID" value="GAV67563.1"/>
    <property type="molecule type" value="Genomic_DNA"/>
</dbReference>
<sequence length="278" mass="32409">LQALDKVFTDSEMVKKILRCLPRVWMLKVTAIEEAKYLNTLPLEDLLGSLMTHKLSIKKKDHDEENEERKKKLVALKSSINEDSEYDSDEELALITRKYKIFLANKKKFGGKPYKKTRPQKRDTSKFEEVIFYECNKSKHFKSDCPWLKTKEQINKNKALLVTWEYNADSSSDEETQEEVSQLALMSIKEEEGNVEVSYDELIIIVQKHSSIISSLKKKVKSLTNENMTLKRTTPTMINQDESKVEKMCLLEKENKNLKIEIYALKKKFLVFLIVGKS</sequence>
<gene>
    <name evidence="2" type="ORF">CFOL_v3_11068</name>
</gene>
<comment type="caution">
    <text evidence="2">The sequence shown here is derived from an EMBL/GenBank/DDBJ whole genome shotgun (WGS) entry which is preliminary data.</text>
</comment>
<feature type="non-terminal residue" evidence="2">
    <location>
        <position position="1"/>
    </location>
</feature>
<keyword evidence="3" id="KW-1185">Reference proteome</keyword>